<dbReference type="InterPro" id="IPR036412">
    <property type="entry name" value="HAD-like_sf"/>
</dbReference>
<dbReference type="PANTHER" id="PTHR42896:SF2">
    <property type="entry name" value="CBBY-LIKE PROTEIN"/>
    <property type="match status" value="1"/>
</dbReference>
<dbReference type="NCBIfam" id="TIGR01509">
    <property type="entry name" value="HAD-SF-IA-v3"/>
    <property type="match status" value="1"/>
</dbReference>
<dbReference type="Pfam" id="PF00702">
    <property type="entry name" value="Hydrolase"/>
    <property type="match status" value="1"/>
</dbReference>
<sequence>MLRALIWDVDGTIAETEADGHRVAFNQAFEAFGLPWRWDVAHYGSLLRVTGGRERLLHDFAGRADAPPPGAEREQLARALHLRKNGFYAERVAAGLIVARPGVLRLMRQAHESGLQQAIATTTSRSNVDALMRRLLGAQWRDGFAAVLCGEDVAQKKPHPEVYLKALTALRCDASAALALEDSDVGVRAAADAGVAALQCPSVYFDASAHTPAWRVCADLDQAPAPSAGVVDPQWLRSQWSDRQPALAR</sequence>
<protein>
    <submittedName>
        <fullName evidence="1">HAD-superfamily hydrolase, subfamily IA, variant 3</fullName>
    </submittedName>
</protein>
<proteinExistence type="predicted"/>
<dbReference type="KEGG" id="lch:Lcho_3750"/>
<dbReference type="Proteomes" id="UP000001693">
    <property type="component" value="Chromosome"/>
</dbReference>
<gene>
    <name evidence="1" type="ordered locus">Lcho_3750</name>
</gene>
<dbReference type="SUPFAM" id="SSF56784">
    <property type="entry name" value="HAD-like"/>
    <property type="match status" value="1"/>
</dbReference>
<dbReference type="RefSeq" id="WP_012348751.1">
    <property type="nucleotide sequence ID" value="NC_010524.1"/>
</dbReference>
<organism evidence="1 2">
    <name type="scientific">Leptothrix cholodnii (strain ATCC 51168 / LMG 8142 / SP-6)</name>
    <name type="common">Leptothrix discophora (strain SP-6)</name>
    <dbReference type="NCBI Taxonomy" id="395495"/>
    <lineage>
        <taxon>Bacteria</taxon>
        <taxon>Pseudomonadati</taxon>
        <taxon>Pseudomonadota</taxon>
        <taxon>Betaproteobacteria</taxon>
        <taxon>Burkholderiales</taxon>
        <taxon>Sphaerotilaceae</taxon>
        <taxon>Leptothrix</taxon>
    </lineage>
</organism>
<keyword evidence="1" id="KW-0378">Hydrolase</keyword>
<reference evidence="1 2" key="1">
    <citation type="submission" date="2008-03" db="EMBL/GenBank/DDBJ databases">
        <title>Complete sequence of Leptothrix cholodnii SP-6.</title>
        <authorList>
            <consortium name="US DOE Joint Genome Institute"/>
            <person name="Copeland A."/>
            <person name="Lucas S."/>
            <person name="Lapidus A."/>
            <person name="Glavina del Rio T."/>
            <person name="Dalin E."/>
            <person name="Tice H."/>
            <person name="Bruce D."/>
            <person name="Goodwin L."/>
            <person name="Pitluck S."/>
            <person name="Chertkov O."/>
            <person name="Brettin T."/>
            <person name="Detter J.C."/>
            <person name="Han C."/>
            <person name="Kuske C.R."/>
            <person name="Schmutz J."/>
            <person name="Larimer F."/>
            <person name="Land M."/>
            <person name="Hauser L."/>
            <person name="Kyrpides N."/>
            <person name="Lykidis A."/>
            <person name="Emerson D."/>
            <person name="Richardson P."/>
        </authorList>
    </citation>
    <scope>NUCLEOTIDE SEQUENCE [LARGE SCALE GENOMIC DNA]</scope>
    <source>
        <strain evidence="2">ATCC 51168 / LMG 8142 / SP-6</strain>
    </source>
</reference>
<dbReference type="EMBL" id="CP001013">
    <property type="protein sequence ID" value="ACB36004.1"/>
    <property type="molecule type" value="Genomic_DNA"/>
</dbReference>
<dbReference type="STRING" id="395495.Lcho_3750"/>
<evidence type="ECO:0000313" key="1">
    <source>
        <dbReference type="EMBL" id="ACB36004.1"/>
    </source>
</evidence>
<dbReference type="eggNOG" id="COG0637">
    <property type="taxonomic scope" value="Bacteria"/>
</dbReference>
<dbReference type="InterPro" id="IPR044999">
    <property type="entry name" value="CbbY-like"/>
</dbReference>
<keyword evidence="2" id="KW-1185">Reference proteome</keyword>
<evidence type="ECO:0000313" key="2">
    <source>
        <dbReference type="Proteomes" id="UP000001693"/>
    </source>
</evidence>
<dbReference type="PANTHER" id="PTHR42896">
    <property type="entry name" value="XYLULOSE-1,5-BISPHOSPHATE (XUBP) PHOSPHATASE"/>
    <property type="match status" value="1"/>
</dbReference>
<dbReference type="Gene3D" id="1.10.150.240">
    <property type="entry name" value="Putative phosphatase, domain 2"/>
    <property type="match status" value="1"/>
</dbReference>
<dbReference type="InterPro" id="IPR006439">
    <property type="entry name" value="HAD-SF_hydro_IA"/>
</dbReference>
<dbReference type="InterPro" id="IPR023214">
    <property type="entry name" value="HAD_sf"/>
</dbReference>
<dbReference type="OrthoDB" id="5293434at2"/>
<accession>B1Y5V8</accession>
<name>B1Y5V8_LEPCP</name>
<dbReference type="AlphaFoldDB" id="B1Y5V8"/>
<dbReference type="GO" id="GO:0016787">
    <property type="term" value="F:hydrolase activity"/>
    <property type="evidence" value="ECO:0007669"/>
    <property type="project" value="UniProtKB-KW"/>
</dbReference>
<dbReference type="HOGENOM" id="CLU_045011_0_2_4"/>
<dbReference type="SFLD" id="SFLDG01129">
    <property type="entry name" value="C1.5:_HAD__Beta-PGM__Phosphata"/>
    <property type="match status" value="1"/>
</dbReference>
<dbReference type="Gene3D" id="3.40.50.1000">
    <property type="entry name" value="HAD superfamily/HAD-like"/>
    <property type="match status" value="1"/>
</dbReference>
<dbReference type="SFLD" id="SFLDS00003">
    <property type="entry name" value="Haloacid_Dehalogenase"/>
    <property type="match status" value="1"/>
</dbReference>
<dbReference type="InterPro" id="IPR023198">
    <property type="entry name" value="PGP-like_dom2"/>
</dbReference>